<dbReference type="OrthoDB" id="3018405at2759"/>
<dbReference type="PROSITE" id="PS50181">
    <property type="entry name" value="FBOX"/>
    <property type="match status" value="1"/>
</dbReference>
<comment type="caution">
    <text evidence="2">The sequence shown here is derived from an EMBL/GenBank/DDBJ whole genome shotgun (WGS) entry which is preliminary data.</text>
</comment>
<proteinExistence type="predicted"/>
<feature type="domain" description="F-box" evidence="1">
    <location>
        <begin position="12"/>
        <end position="57"/>
    </location>
</feature>
<dbReference type="Proteomes" id="UP000623467">
    <property type="component" value="Unassembled WGS sequence"/>
</dbReference>
<dbReference type="EMBL" id="JACAZH010000003">
    <property type="protein sequence ID" value="KAF7372827.1"/>
    <property type="molecule type" value="Genomic_DNA"/>
</dbReference>
<accession>A0A8H6Z8F6</accession>
<evidence type="ECO:0000313" key="2">
    <source>
        <dbReference type="EMBL" id="KAF7372827.1"/>
    </source>
</evidence>
<evidence type="ECO:0000259" key="1">
    <source>
        <dbReference type="PROSITE" id="PS50181"/>
    </source>
</evidence>
<organism evidence="2 3">
    <name type="scientific">Mycena sanguinolenta</name>
    <dbReference type="NCBI Taxonomy" id="230812"/>
    <lineage>
        <taxon>Eukaryota</taxon>
        <taxon>Fungi</taxon>
        <taxon>Dikarya</taxon>
        <taxon>Basidiomycota</taxon>
        <taxon>Agaricomycotina</taxon>
        <taxon>Agaricomycetes</taxon>
        <taxon>Agaricomycetidae</taxon>
        <taxon>Agaricales</taxon>
        <taxon>Marasmiineae</taxon>
        <taxon>Mycenaceae</taxon>
        <taxon>Mycena</taxon>
    </lineage>
</organism>
<protein>
    <recommendedName>
        <fullName evidence="1">F-box domain-containing protein</fullName>
    </recommendedName>
</protein>
<evidence type="ECO:0000313" key="3">
    <source>
        <dbReference type="Proteomes" id="UP000623467"/>
    </source>
</evidence>
<name>A0A8H6Z8F6_9AGAR</name>
<keyword evidence="3" id="KW-1185">Reference proteome</keyword>
<dbReference type="InterPro" id="IPR036047">
    <property type="entry name" value="F-box-like_dom_sf"/>
</dbReference>
<sequence>MVLTRRAVTAYKSIIRWLPNEILTTMMLHLSQQDLVVLCRTSRLFRNLATPLLYRCVSLSTDFQVNSFVRMITRRSATSLCHHVRQLYLTKVELKLSLTLVKSMTSVISRLVRLEVLDLFLGSPVEFTDLLRDAYFPHLTTFQYTLRKGTLLLLPAFLNRHPTISTLGLTRIEPIDINAEIALLDEPISLPNLGFYNGPSGMVRTFGPGNSIKSACLFWYPGDSDTARPLLHLGAIATSSLVALMPICLSDHPARVMIMQSAATHLPHIRILKFARLRGVAGRISREDAREIATCLEKFSALAILELDKREDAVDNANLTHDRETILLWSGSCKSLLEIVLHGRVWISVRGHWRSA</sequence>
<dbReference type="AlphaFoldDB" id="A0A8H6Z8F6"/>
<dbReference type="SUPFAM" id="SSF81383">
    <property type="entry name" value="F-box domain"/>
    <property type="match status" value="1"/>
</dbReference>
<reference evidence="2" key="1">
    <citation type="submission" date="2020-05" db="EMBL/GenBank/DDBJ databases">
        <title>Mycena genomes resolve the evolution of fungal bioluminescence.</title>
        <authorList>
            <person name="Tsai I.J."/>
        </authorList>
    </citation>
    <scope>NUCLEOTIDE SEQUENCE</scope>
    <source>
        <strain evidence="2">160909Yilan</strain>
    </source>
</reference>
<dbReference type="Pfam" id="PF12937">
    <property type="entry name" value="F-box-like"/>
    <property type="match status" value="1"/>
</dbReference>
<dbReference type="InterPro" id="IPR001810">
    <property type="entry name" value="F-box_dom"/>
</dbReference>
<gene>
    <name evidence="2" type="ORF">MSAN_00488700</name>
</gene>